<accession>A0A7S8IFJ1</accession>
<protein>
    <submittedName>
        <fullName evidence="1">Uncharacterized protein</fullName>
    </submittedName>
</protein>
<evidence type="ECO:0000313" key="2">
    <source>
        <dbReference type="Proteomes" id="UP000594468"/>
    </source>
</evidence>
<keyword evidence="2" id="KW-1185">Reference proteome</keyword>
<name>A0A7S8IFJ1_9CHLR</name>
<dbReference type="RefSeq" id="WP_195171600.1">
    <property type="nucleotide sequence ID" value="NZ_CP062983.1"/>
</dbReference>
<dbReference type="AlphaFoldDB" id="A0A7S8IFJ1"/>
<proteinExistence type="predicted"/>
<sequence>MIDETRVIPVKEIVENPQDVRAFQRAFIMIIDSDSVYRFVKLLEAMDILALQGWELISLDIETSYALALWKNPHFKAKSIGI</sequence>
<dbReference type="EMBL" id="CP062983">
    <property type="protein sequence ID" value="QPC83534.1"/>
    <property type="molecule type" value="Genomic_DNA"/>
</dbReference>
<gene>
    <name evidence="1" type="ORF">G4Y79_03885</name>
</gene>
<reference evidence="1 2" key="1">
    <citation type="submission" date="2020-02" db="EMBL/GenBank/DDBJ databases">
        <authorList>
            <person name="Zheng R.K."/>
            <person name="Sun C.M."/>
        </authorList>
    </citation>
    <scope>NUCLEOTIDE SEQUENCE [LARGE SCALE GENOMIC DNA]</scope>
    <source>
        <strain evidence="2">rifampicinis</strain>
    </source>
</reference>
<evidence type="ECO:0000313" key="1">
    <source>
        <dbReference type="EMBL" id="QPC83534.1"/>
    </source>
</evidence>
<dbReference type="Proteomes" id="UP000594468">
    <property type="component" value="Chromosome"/>
</dbReference>
<organism evidence="1 2">
    <name type="scientific">Phototrophicus methaneseepsis</name>
    <dbReference type="NCBI Taxonomy" id="2710758"/>
    <lineage>
        <taxon>Bacteria</taxon>
        <taxon>Bacillati</taxon>
        <taxon>Chloroflexota</taxon>
        <taxon>Candidatus Thermofontia</taxon>
        <taxon>Phototrophicales</taxon>
        <taxon>Phototrophicaceae</taxon>
        <taxon>Phototrophicus</taxon>
    </lineage>
</organism>
<dbReference type="KEGG" id="pmet:G4Y79_03885"/>